<name>L1NLL3_9BACT</name>
<organism evidence="1 2">
    <name type="scientific">Hoylesella saccharolytica F0055</name>
    <dbReference type="NCBI Taxonomy" id="1127699"/>
    <lineage>
        <taxon>Bacteria</taxon>
        <taxon>Pseudomonadati</taxon>
        <taxon>Bacteroidota</taxon>
        <taxon>Bacteroidia</taxon>
        <taxon>Bacteroidales</taxon>
        <taxon>Prevotellaceae</taxon>
        <taxon>Hoylesella</taxon>
    </lineage>
</organism>
<gene>
    <name evidence="1" type="ORF">HMPREF9151_00089</name>
</gene>
<dbReference type="HOGENOM" id="CLU_2781972_0_0_10"/>
<dbReference type="PATRIC" id="fig|1127699.3.peg.78"/>
<dbReference type="AlphaFoldDB" id="L1NLL3"/>
<sequence length="69" mass="8197">CKIRVKWKTEKGFLPVPTYATLCQRLPVAKNMVQVCKQILYFACAFIRTASHQQVFVNEYRQFYMNLFS</sequence>
<proteinExistence type="predicted"/>
<accession>L1NLL3</accession>
<feature type="non-terminal residue" evidence="1">
    <location>
        <position position="1"/>
    </location>
</feature>
<dbReference type="Proteomes" id="UP000010433">
    <property type="component" value="Unassembled WGS sequence"/>
</dbReference>
<dbReference type="EMBL" id="AMEP01000011">
    <property type="protein sequence ID" value="EKY04160.1"/>
    <property type="molecule type" value="Genomic_DNA"/>
</dbReference>
<protein>
    <submittedName>
        <fullName evidence="1">Uncharacterized protein</fullName>
    </submittedName>
</protein>
<evidence type="ECO:0000313" key="2">
    <source>
        <dbReference type="Proteomes" id="UP000010433"/>
    </source>
</evidence>
<evidence type="ECO:0000313" key="1">
    <source>
        <dbReference type="EMBL" id="EKY04160.1"/>
    </source>
</evidence>
<comment type="caution">
    <text evidence="1">The sequence shown here is derived from an EMBL/GenBank/DDBJ whole genome shotgun (WGS) entry which is preliminary data.</text>
</comment>
<keyword evidence="2" id="KW-1185">Reference proteome</keyword>
<reference evidence="1 2" key="1">
    <citation type="submission" date="2012-05" db="EMBL/GenBank/DDBJ databases">
        <authorList>
            <person name="Weinstock G."/>
            <person name="Sodergren E."/>
            <person name="Lobos E.A."/>
            <person name="Fulton L."/>
            <person name="Fulton R."/>
            <person name="Courtney L."/>
            <person name="Fronick C."/>
            <person name="O'Laughlin M."/>
            <person name="Godfrey J."/>
            <person name="Wilson R.M."/>
            <person name="Miner T."/>
            <person name="Farmer C."/>
            <person name="Delehaunty K."/>
            <person name="Cordes M."/>
            <person name="Minx P."/>
            <person name="Tomlinson C."/>
            <person name="Chen J."/>
            <person name="Wollam A."/>
            <person name="Pepin K.H."/>
            <person name="Bhonagiri V."/>
            <person name="Zhang X."/>
            <person name="Suruliraj S."/>
            <person name="Warren W."/>
            <person name="Mitreva M."/>
            <person name="Mardis E.R."/>
            <person name="Wilson R.K."/>
        </authorList>
    </citation>
    <scope>NUCLEOTIDE SEQUENCE [LARGE SCALE GENOMIC DNA]</scope>
    <source>
        <strain evidence="1 2">F0055</strain>
    </source>
</reference>